<evidence type="ECO:0000313" key="1">
    <source>
        <dbReference type="EMBL" id="MUU79815.1"/>
    </source>
</evidence>
<dbReference type="RefSeq" id="WP_157364871.1">
    <property type="nucleotide sequence ID" value="NZ_WOWS01000008.1"/>
</dbReference>
<evidence type="ECO:0000313" key="2">
    <source>
        <dbReference type="Proteomes" id="UP000478208"/>
    </source>
</evidence>
<proteinExistence type="predicted"/>
<keyword evidence="2" id="KW-1185">Reference proteome</keyword>
<organism evidence="1 2">
    <name type="scientific">Winogradskyella endarachnes</name>
    <dbReference type="NCBI Taxonomy" id="2681965"/>
    <lineage>
        <taxon>Bacteria</taxon>
        <taxon>Pseudomonadati</taxon>
        <taxon>Bacteroidota</taxon>
        <taxon>Flavobacteriia</taxon>
        <taxon>Flavobacteriales</taxon>
        <taxon>Flavobacteriaceae</taxon>
        <taxon>Winogradskyella</taxon>
    </lineage>
</organism>
<sequence length="57" mass="6548">MDKNCISIVSFHPDNEFCKDVLKLAKKHGYNNVKIDTSEINNEEPRLVMVVNDEIEA</sequence>
<name>A0A6L6UBU7_9FLAO</name>
<reference evidence="1 2" key="1">
    <citation type="submission" date="2019-12" db="EMBL/GenBank/DDBJ databases">
        <authorList>
            <person name="Li J."/>
        </authorList>
    </citation>
    <scope>NUCLEOTIDE SEQUENCE [LARGE SCALE GENOMIC DNA]</scope>
    <source>
        <strain evidence="1 2">HL2-2</strain>
    </source>
</reference>
<dbReference type="AlphaFoldDB" id="A0A6L6UBU7"/>
<comment type="caution">
    <text evidence="1">The sequence shown here is derived from an EMBL/GenBank/DDBJ whole genome shotgun (WGS) entry which is preliminary data.</text>
</comment>
<protein>
    <submittedName>
        <fullName evidence="1">Uncharacterized protein</fullName>
    </submittedName>
</protein>
<accession>A0A6L6UBU7</accession>
<dbReference type="EMBL" id="WOWS01000008">
    <property type="protein sequence ID" value="MUU79815.1"/>
    <property type="molecule type" value="Genomic_DNA"/>
</dbReference>
<dbReference type="Proteomes" id="UP000478208">
    <property type="component" value="Unassembled WGS sequence"/>
</dbReference>
<gene>
    <name evidence="1" type="ORF">GN138_15310</name>
</gene>